<gene>
    <name evidence="8" type="ORF">SAMN05443999_11717</name>
</gene>
<dbReference type="PANTHER" id="PTHR12219:SF8">
    <property type="entry name" value="NADH DEHYDROGENASE [UBIQUINONE] IRON-SULFUR PROTEIN 4, MITOCHONDRIAL"/>
    <property type="match status" value="1"/>
</dbReference>
<feature type="region of interest" description="Disordered" evidence="7">
    <location>
        <begin position="1"/>
        <end position="25"/>
    </location>
</feature>
<dbReference type="GO" id="GO:0022900">
    <property type="term" value="P:electron transport chain"/>
    <property type="evidence" value="ECO:0007669"/>
    <property type="project" value="InterPro"/>
</dbReference>
<feature type="compositionally biased region" description="Basic residues" evidence="7">
    <location>
        <begin position="1"/>
        <end position="12"/>
    </location>
</feature>
<sequence length="169" mass="19253">MFSMRGHNRPPFRPKIPGTDLPSPDVPTAIIYRPSRNAMQSGSRPRHWILEFEPAASPQIEPLMGWTATRDPYRPIRLSFPDRESAIDYAERHDWDYIVRDECRRSSKPRREPILRPLDQLDEPQPRGQDATKVTPTEEIGTDPVDLALLESFPASDPPAWTGTTLGGR</sequence>
<evidence type="ECO:0000256" key="2">
    <source>
        <dbReference type="ARBA" id="ARBA00022448"/>
    </source>
</evidence>
<dbReference type="RefSeq" id="WP_217649909.1">
    <property type="nucleotide sequence ID" value="NZ_FOAG01000017.1"/>
</dbReference>
<dbReference type="Proteomes" id="UP000199582">
    <property type="component" value="Unassembled WGS sequence"/>
</dbReference>
<evidence type="ECO:0000256" key="5">
    <source>
        <dbReference type="ARBA" id="ARBA00022982"/>
    </source>
</evidence>
<dbReference type="GO" id="GO:0016020">
    <property type="term" value="C:membrane"/>
    <property type="evidence" value="ECO:0007669"/>
    <property type="project" value="UniProtKB-SubCell"/>
</dbReference>
<evidence type="ECO:0000256" key="1">
    <source>
        <dbReference type="ARBA" id="ARBA00004370"/>
    </source>
</evidence>
<reference evidence="8 9" key="1">
    <citation type="submission" date="2016-10" db="EMBL/GenBank/DDBJ databases">
        <authorList>
            <person name="de Groot N.N."/>
        </authorList>
    </citation>
    <scope>NUCLEOTIDE SEQUENCE [LARGE SCALE GENOMIC DNA]</scope>
    <source>
        <strain evidence="8 9">DSM 100674</strain>
    </source>
</reference>
<evidence type="ECO:0000313" key="8">
    <source>
        <dbReference type="EMBL" id="SEM25151.1"/>
    </source>
</evidence>
<proteinExistence type="predicted"/>
<accession>A0A1H7WUN8</accession>
<organism evidence="8 9">
    <name type="scientific">Roseovarius azorensis</name>
    <dbReference type="NCBI Taxonomy" id="1287727"/>
    <lineage>
        <taxon>Bacteria</taxon>
        <taxon>Pseudomonadati</taxon>
        <taxon>Pseudomonadota</taxon>
        <taxon>Alphaproteobacteria</taxon>
        <taxon>Rhodobacterales</taxon>
        <taxon>Roseobacteraceae</taxon>
        <taxon>Roseovarius</taxon>
    </lineage>
</organism>
<dbReference type="Gene3D" id="3.30.160.190">
    <property type="entry name" value="atu1810 like domain"/>
    <property type="match status" value="1"/>
</dbReference>
<evidence type="ECO:0000256" key="3">
    <source>
        <dbReference type="ARBA" id="ARBA00022660"/>
    </source>
</evidence>
<evidence type="ECO:0000256" key="6">
    <source>
        <dbReference type="ARBA" id="ARBA00023136"/>
    </source>
</evidence>
<dbReference type="InterPro" id="IPR006885">
    <property type="entry name" value="NADH_UbQ_FeS_4_mit-like"/>
</dbReference>
<keyword evidence="5" id="KW-0249">Electron transport</keyword>
<dbReference type="STRING" id="1287727.SAMN05443999_11717"/>
<keyword evidence="2" id="KW-0813">Transport</keyword>
<evidence type="ECO:0000256" key="4">
    <source>
        <dbReference type="ARBA" id="ARBA00022946"/>
    </source>
</evidence>
<dbReference type="EMBL" id="FOAG01000017">
    <property type="protein sequence ID" value="SEM25151.1"/>
    <property type="molecule type" value="Genomic_DNA"/>
</dbReference>
<evidence type="ECO:0000313" key="9">
    <source>
        <dbReference type="Proteomes" id="UP000199582"/>
    </source>
</evidence>
<keyword evidence="3" id="KW-0679">Respiratory chain</keyword>
<keyword evidence="9" id="KW-1185">Reference proteome</keyword>
<dbReference type="AlphaFoldDB" id="A0A1H7WUN8"/>
<dbReference type="PANTHER" id="PTHR12219">
    <property type="entry name" value="NADH-UBIQUINONE OXIDOREDUCTASE"/>
    <property type="match status" value="1"/>
</dbReference>
<name>A0A1H7WUN8_9RHOB</name>
<feature type="region of interest" description="Disordered" evidence="7">
    <location>
        <begin position="106"/>
        <end position="145"/>
    </location>
</feature>
<protein>
    <submittedName>
        <fullName evidence="8">ETC complex I subunit conserved region</fullName>
    </submittedName>
</protein>
<dbReference type="Pfam" id="PF04800">
    <property type="entry name" value="NDUS4"/>
    <property type="match status" value="1"/>
</dbReference>
<comment type="subcellular location">
    <subcellularLocation>
        <location evidence="1">Membrane</location>
    </subcellularLocation>
</comment>
<keyword evidence="6" id="KW-0472">Membrane</keyword>
<keyword evidence="4" id="KW-0809">Transit peptide</keyword>
<evidence type="ECO:0000256" key="7">
    <source>
        <dbReference type="SAM" id="MobiDB-lite"/>
    </source>
</evidence>
<dbReference type="InterPro" id="IPR038532">
    <property type="entry name" value="NDUFS4-like_sf"/>
</dbReference>